<proteinExistence type="predicted"/>
<comment type="caution">
    <text evidence="1">The sequence shown here is derived from an EMBL/GenBank/DDBJ whole genome shotgun (WGS) entry which is preliminary data.</text>
</comment>
<dbReference type="Proteomes" id="UP000050360">
    <property type="component" value="Unassembled WGS sequence"/>
</dbReference>
<gene>
    <name evidence="1" type="ORF">MPEBLZ_02058</name>
</gene>
<organism evidence="1 2">
    <name type="scientific">Candidatus Methanoperedens nitratireducens</name>
    <dbReference type="NCBI Taxonomy" id="1392998"/>
    <lineage>
        <taxon>Archaea</taxon>
        <taxon>Methanobacteriati</taxon>
        <taxon>Methanobacteriota</taxon>
        <taxon>Stenosarchaea group</taxon>
        <taxon>Methanomicrobia</taxon>
        <taxon>Methanosarcinales</taxon>
        <taxon>ANME-2 cluster</taxon>
        <taxon>Candidatus Methanoperedentaceae</taxon>
        <taxon>Candidatus Methanoperedens</taxon>
    </lineage>
</organism>
<evidence type="ECO:0000313" key="1">
    <source>
        <dbReference type="EMBL" id="KPQ43392.1"/>
    </source>
</evidence>
<accession>A0A0P8CK53</accession>
<sequence length="79" mass="8945">MGNISVLLLKSFENVLSGSFQGKQYTARIEPNTPCPADSLRLWKQRGFLPSDIGTAFVTFQIINGIKKEYIFPAFFWAE</sequence>
<evidence type="ECO:0000313" key="2">
    <source>
        <dbReference type="Proteomes" id="UP000050360"/>
    </source>
</evidence>
<reference evidence="1 2" key="1">
    <citation type="submission" date="2015-09" db="EMBL/GenBank/DDBJ databases">
        <title>A metagenomics-based metabolic model of nitrate-dependent anaerobic oxidation of methane by Methanoperedens-like archaea.</title>
        <authorList>
            <person name="Arshad A."/>
            <person name="Speth D.R."/>
            <person name="De Graaf R.M."/>
            <person name="Op Den Camp H.J."/>
            <person name="Jetten M.S."/>
            <person name="Welte C.U."/>
        </authorList>
    </citation>
    <scope>NUCLEOTIDE SEQUENCE [LARGE SCALE GENOMIC DNA]</scope>
</reference>
<dbReference type="AlphaFoldDB" id="A0A0P8CK53"/>
<dbReference type="EMBL" id="LKCM01000152">
    <property type="protein sequence ID" value="KPQ43392.1"/>
    <property type="molecule type" value="Genomic_DNA"/>
</dbReference>
<name>A0A0P8CK53_9EURY</name>
<protein>
    <submittedName>
        <fullName evidence="1">Uncharacterized protein</fullName>
    </submittedName>
</protein>